<evidence type="ECO:0000256" key="7">
    <source>
        <dbReference type="ARBA" id="ARBA00038005"/>
    </source>
</evidence>
<dbReference type="AlphaFoldDB" id="A0A5E8BMB1"/>
<accession>A0A5E8BMB1</accession>
<comment type="subcellular location">
    <subcellularLocation>
        <location evidence="2">Cytoplasm</location>
    </subcellularLocation>
    <subcellularLocation>
        <location evidence="1">Nucleus</location>
    </subcellularLocation>
</comment>
<keyword evidence="4" id="KW-0805">Transcription regulation</keyword>
<evidence type="ECO:0000256" key="6">
    <source>
        <dbReference type="ARBA" id="ARBA00023242"/>
    </source>
</evidence>
<sequence length="357" mass="39763">MYSVQTSFPKDSSISCLHENSNGLTYHLEVVQNPTRARATGWGSKADARRPVDPPPVLKFEIRDSDGKRITHESRSMFIVHTSLLSVDGYIPSNDTNEGFPTPSRLAGTTITSLTHVRNPLPGKFLFIFNDLSIRQEGQYKLKFRMYEVLSDQGIVRFRTETISSVITAYSPKNFPGLATSSDLIKEIAQQGHKVRVRKESTLNRRRKRSAFEIPQSLPVTDSNFNIVNSSNKSRDPSFPESNVDIGILHADSRINHDKYSKSPSSISPELGHKTLSESPIFNKDTQNYLTLGNQTNSPISFQDTAQCSSGSLIGSGSESPLIISKHFAPVSATQIQSEVTMMKLIPIRDEWQEMTG</sequence>
<evidence type="ECO:0000256" key="5">
    <source>
        <dbReference type="ARBA" id="ARBA00023163"/>
    </source>
</evidence>
<dbReference type="PANTHER" id="PTHR33572">
    <property type="entry name" value="SPORE DEVELOPMENT REGULATOR VOSA"/>
    <property type="match status" value="1"/>
</dbReference>
<dbReference type="Pfam" id="PF11754">
    <property type="entry name" value="Velvet"/>
    <property type="match status" value="2"/>
</dbReference>
<keyword evidence="6" id="KW-0539">Nucleus</keyword>
<reference evidence="9 10" key="1">
    <citation type="submission" date="2019-09" db="EMBL/GenBank/DDBJ databases">
        <authorList>
            <person name="Brejova B."/>
        </authorList>
    </citation>
    <scope>NUCLEOTIDE SEQUENCE [LARGE SCALE GENOMIC DNA]</scope>
</reference>
<evidence type="ECO:0000256" key="1">
    <source>
        <dbReference type="ARBA" id="ARBA00004123"/>
    </source>
</evidence>
<name>A0A5E8BMB1_9ASCO</name>
<dbReference type="EMBL" id="CABVLU010000002">
    <property type="protein sequence ID" value="VVT52061.1"/>
    <property type="molecule type" value="Genomic_DNA"/>
</dbReference>
<organism evidence="9 10">
    <name type="scientific">Magnusiomyces paraingens</name>
    <dbReference type="NCBI Taxonomy" id="2606893"/>
    <lineage>
        <taxon>Eukaryota</taxon>
        <taxon>Fungi</taxon>
        <taxon>Dikarya</taxon>
        <taxon>Ascomycota</taxon>
        <taxon>Saccharomycotina</taxon>
        <taxon>Dipodascomycetes</taxon>
        <taxon>Dipodascales</taxon>
        <taxon>Dipodascaceae</taxon>
        <taxon>Magnusiomyces</taxon>
    </lineage>
</organism>
<evidence type="ECO:0000259" key="8">
    <source>
        <dbReference type="PROSITE" id="PS51821"/>
    </source>
</evidence>
<evidence type="ECO:0000256" key="4">
    <source>
        <dbReference type="ARBA" id="ARBA00023015"/>
    </source>
</evidence>
<gene>
    <name evidence="9" type="ORF">SAPINGB_P003304</name>
</gene>
<dbReference type="InterPro" id="IPR021740">
    <property type="entry name" value="Velvet"/>
</dbReference>
<dbReference type="GO" id="GO:0005737">
    <property type="term" value="C:cytoplasm"/>
    <property type="evidence" value="ECO:0007669"/>
    <property type="project" value="UniProtKB-SubCell"/>
</dbReference>
<dbReference type="PROSITE" id="PS51821">
    <property type="entry name" value="VELVET"/>
    <property type="match status" value="1"/>
</dbReference>
<dbReference type="RefSeq" id="XP_031853913.1">
    <property type="nucleotide sequence ID" value="XM_031998022.1"/>
</dbReference>
<dbReference type="Proteomes" id="UP000398389">
    <property type="component" value="Unassembled WGS sequence"/>
</dbReference>
<proteinExistence type="inferred from homology"/>
<protein>
    <recommendedName>
        <fullName evidence="8">Velvet domain-containing protein</fullName>
    </recommendedName>
</protein>
<dbReference type="Gene3D" id="2.60.40.3960">
    <property type="entry name" value="Velvet domain"/>
    <property type="match status" value="1"/>
</dbReference>
<keyword evidence="3" id="KW-0963">Cytoplasm</keyword>
<dbReference type="OrthoDB" id="4095971at2759"/>
<keyword evidence="5" id="KW-0804">Transcription</keyword>
<dbReference type="GO" id="GO:0005634">
    <property type="term" value="C:nucleus"/>
    <property type="evidence" value="ECO:0007669"/>
    <property type="project" value="UniProtKB-SubCell"/>
</dbReference>
<dbReference type="GeneID" id="43582122"/>
<evidence type="ECO:0000313" key="9">
    <source>
        <dbReference type="EMBL" id="VVT52061.1"/>
    </source>
</evidence>
<evidence type="ECO:0000313" key="10">
    <source>
        <dbReference type="Proteomes" id="UP000398389"/>
    </source>
</evidence>
<dbReference type="InterPro" id="IPR037525">
    <property type="entry name" value="Velvet_dom"/>
</dbReference>
<dbReference type="InterPro" id="IPR038491">
    <property type="entry name" value="Velvet_dom_sf"/>
</dbReference>
<comment type="similarity">
    <text evidence="7">Belongs to the velvet family. VeA subfamily.</text>
</comment>
<evidence type="ECO:0000256" key="3">
    <source>
        <dbReference type="ARBA" id="ARBA00022490"/>
    </source>
</evidence>
<keyword evidence="10" id="KW-1185">Reference proteome</keyword>
<feature type="domain" description="Velvet" evidence="8">
    <location>
        <begin position="21"/>
        <end position="198"/>
    </location>
</feature>
<dbReference type="PANTHER" id="PTHR33572:SF14">
    <property type="entry name" value="DEVELOPMENTAL AND SECONDARY METABOLISM REGULATOR VEA"/>
    <property type="match status" value="1"/>
</dbReference>
<evidence type="ECO:0000256" key="2">
    <source>
        <dbReference type="ARBA" id="ARBA00004496"/>
    </source>
</evidence>